<dbReference type="EMBL" id="VTPC01000934">
    <property type="protein sequence ID" value="KAF2903771.1"/>
    <property type="molecule type" value="Genomic_DNA"/>
</dbReference>
<sequence>MEVKIKKEITENSAEQFKLGLNCFNEGNDNFVTNFKSENTAVKSIDEVKKDPDLKLEPQTDKMTYSDIVVTCPNLKVETLSVQSLNSDTLERSVI</sequence>
<dbReference type="Proteomes" id="UP000801492">
    <property type="component" value="Unassembled WGS sequence"/>
</dbReference>
<organism evidence="1 2">
    <name type="scientific">Ignelater luminosus</name>
    <name type="common">Cucubano</name>
    <name type="synonym">Pyrophorus luminosus</name>
    <dbReference type="NCBI Taxonomy" id="2038154"/>
    <lineage>
        <taxon>Eukaryota</taxon>
        <taxon>Metazoa</taxon>
        <taxon>Ecdysozoa</taxon>
        <taxon>Arthropoda</taxon>
        <taxon>Hexapoda</taxon>
        <taxon>Insecta</taxon>
        <taxon>Pterygota</taxon>
        <taxon>Neoptera</taxon>
        <taxon>Endopterygota</taxon>
        <taxon>Coleoptera</taxon>
        <taxon>Polyphaga</taxon>
        <taxon>Elateriformia</taxon>
        <taxon>Elateroidea</taxon>
        <taxon>Elateridae</taxon>
        <taxon>Agrypninae</taxon>
        <taxon>Pyrophorini</taxon>
        <taxon>Ignelater</taxon>
    </lineage>
</organism>
<proteinExistence type="predicted"/>
<keyword evidence="2" id="KW-1185">Reference proteome</keyword>
<reference evidence="1" key="1">
    <citation type="submission" date="2019-08" db="EMBL/GenBank/DDBJ databases">
        <title>The genome of the North American firefly Photinus pyralis.</title>
        <authorList>
            <consortium name="Photinus pyralis genome working group"/>
            <person name="Fallon T.R."/>
            <person name="Sander Lower S.E."/>
            <person name="Weng J.-K."/>
        </authorList>
    </citation>
    <scope>NUCLEOTIDE SEQUENCE</scope>
    <source>
        <strain evidence="1">TRF0915ILg1</strain>
        <tissue evidence="1">Whole body</tissue>
    </source>
</reference>
<evidence type="ECO:0000313" key="2">
    <source>
        <dbReference type="Proteomes" id="UP000801492"/>
    </source>
</evidence>
<evidence type="ECO:0000313" key="1">
    <source>
        <dbReference type="EMBL" id="KAF2903771.1"/>
    </source>
</evidence>
<gene>
    <name evidence="1" type="ORF">ILUMI_02406</name>
</gene>
<accession>A0A8K0DI72</accession>
<feature type="non-terminal residue" evidence="1">
    <location>
        <position position="1"/>
    </location>
</feature>
<protein>
    <submittedName>
        <fullName evidence="1">Uncharacterized protein</fullName>
    </submittedName>
</protein>
<name>A0A8K0DI72_IGNLU</name>
<dbReference type="AlphaFoldDB" id="A0A8K0DI72"/>
<comment type="caution">
    <text evidence="1">The sequence shown here is derived from an EMBL/GenBank/DDBJ whole genome shotgun (WGS) entry which is preliminary data.</text>
</comment>